<dbReference type="GO" id="GO:0009408">
    <property type="term" value="P:response to heat"/>
    <property type="evidence" value="ECO:0007669"/>
    <property type="project" value="InterPro"/>
</dbReference>
<dbReference type="KEGG" id="vpy:HZI73_16940"/>
<keyword evidence="4 14" id="KW-0235">DNA replication</keyword>
<dbReference type="InterPro" id="IPR036410">
    <property type="entry name" value="HSP_DnaJ_Cys-rich_dom_sf"/>
</dbReference>
<organism evidence="18 19">
    <name type="scientific">Vallitalea pronyensis</name>
    <dbReference type="NCBI Taxonomy" id="1348613"/>
    <lineage>
        <taxon>Bacteria</taxon>
        <taxon>Bacillati</taxon>
        <taxon>Bacillota</taxon>
        <taxon>Clostridia</taxon>
        <taxon>Lachnospirales</taxon>
        <taxon>Vallitaleaceae</taxon>
        <taxon>Vallitalea</taxon>
    </lineage>
</organism>
<dbReference type="NCBIfam" id="TIGR02349">
    <property type="entry name" value="DnaJ_bact"/>
    <property type="match status" value="1"/>
</dbReference>
<feature type="repeat" description="CXXCXGXG motif" evidence="14">
    <location>
        <begin position="167"/>
        <end position="174"/>
    </location>
</feature>
<protein>
    <recommendedName>
        <fullName evidence="13 14">Chaperone protein DnaJ</fullName>
    </recommendedName>
</protein>
<dbReference type="Proteomes" id="UP000683246">
    <property type="component" value="Chromosome"/>
</dbReference>
<dbReference type="GO" id="GO:0005524">
    <property type="term" value="F:ATP binding"/>
    <property type="evidence" value="ECO:0007669"/>
    <property type="project" value="InterPro"/>
</dbReference>
<dbReference type="CDD" id="cd10719">
    <property type="entry name" value="DnaJ_zf"/>
    <property type="match status" value="1"/>
</dbReference>
<evidence type="ECO:0000256" key="11">
    <source>
        <dbReference type="ARBA" id="ARBA00053423"/>
    </source>
</evidence>
<evidence type="ECO:0000313" key="19">
    <source>
        <dbReference type="Proteomes" id="UP000683246"/>
    </source>
</evidence>
<feature type="binding site" evidence="14">
    <location>
        <position position="167"/>
    </location>
    <ligand>
        <name>Zn(2+)</name>
        <dbReference type="ChEBI" id="CHEBI:29105"/>
        <label>2</label>
    </ligand>
</feature>
<evidence type="ECO:0000256" key="12">
    <source>
        <dbReference type="ARBA" id="ARBA00061004"/>
    </source>
</evidence>
<dbReference type="Pfam" id="PF00684">
    <property type="entry name" value="DnaJ_CXXCXGXG"/>
    <property type="match status" value="1"/>
</dbReference>
<comment type="cofactor">
    <cofactor evidence="14">
        <name>Zn(2+)</name>
        <dbReference type="ChEBI" id="CHEBI:29105"/>
    </cofactor>
    <text evidence="14">Binds 2 Zn(2+) ions per monomer.</text>
</comment>
<feature type="repeat" description="CXXCXGXG motif" evidence="14">
    <location>
        <begin position="207"/>
        <end position="214"/>
    </location>
</feature>
<dbReference type="NCBIfam" id="NF008035">
    <property type="entry name" value="PRK10767.1"/>
    <property type="match status" value="1"/>
</dbReference>
<dbReference type="GO" id="GO:0005737">
    <property type="term" value="C:cytoplasm"/>
    <property type="evidence" value="ECO:0007669"/>
    <property type="project" value="UniProtKB-SubCell"/>
</dbReference>
<evidence type="ECO:0000256" key="15">
    <source>
        <dbReference type="PROSITE-ProRule" id="PRU00546"/>
    </source>
</evidence>
<dbReference type="RefSeq" id="WP_212694564.1">
    <property type="nucleotide sequence ID" value="NZ_CP058649.1"/>
</dbReference>
<dbReference type="Gene3D" id="1.10.287.110">
    <property type="entry name" value="DnaJ domain"/>
    <property type="match status" value="1"/>
</dbReference>
<dbReference type="GO" id="GO:0051082">
    <property type="term" value="F:unfolded protein binding"/>
    <property type="evidence" value="ECO:0007669"/>
    <property type="project" value="UniProtKB-UniRule"/>
</dbReference>
<dbReference type="SMART" id="SM00271">
    <property type="entry name" value="DnaJ"/>
    <property type="match status" value="1"/>
</dbReference>
<name>A0A8J8SHI2_9FIRM</name>
<dbReference type="GO" id="GO:0008270">
    <property type="term" value="F:zinc ion binding"/>
    <property type="evidence" value="ECO:0007669"/>
    <property type="project" value="UniProtKB-UniRule"/>
</dbReference>
<keyword evidence="7 14" id="KW-0863">Zinc-finger</keyword>
<comment type="subcellular location">
    <subcellularLocation>
        <location evidence="1 14">Cytoplasm</location>
    </subcellularLocation>
</comment>
<feature type="repeat" description="CXXCXGXG motif" evidence="14">
    <location>
        <begin position="150"/>
        <end position="157"/>
    </location>
</feature>
<evidence type="ECO:0000259" key="16">
    <source>
        <dbReference type="PROSITE" id="PS50076"/>
    </source>
</evidence>
<evidence type="ECO:0000256" key="14">
    <source>
        <dbReference type="HAMAP-Rule" id="MF_01152"/>
    </source>
</evidence>
<dbReference type="FunFam" id="1.10.287.110:FF:000034">
    <property type="entry name" value="Chaperone protein DnaJ"/>
    <property type="match status" value="1"/>
</dbReference>
<feature type="binding site" evidence="14">
    <location>
        <position position="150"/>
    </location>
    <ligand>
        <name>Zn(2+)</name>
        <dbReference type="ChEBI" id="CHEBI:29105"/>
        <label>1</label>
    </ligand>
</feature>
<dbReference type="HAMAP" id="MF_01152">
    <property type="entry name" value="DnaJ"/>
    <property type="match status" value="1"/>
</dbReference>
<evidence type="ECO:0000256" key="4">
    <source>
        <dbReference type="ARBA" id="ARBA00022705"/>
    </source>
</evidence>
<feature type="domain" description="J" evidence="16">
    <location>
        <begin position="6"/>
        <end position="71"/>
    </location>
</feature>
<dbReference type="Gene3D" id="2.10.230.10">
    <property type="entry name" value="Heat shock protein DnaJ, cysteine-rich domain"/>
    <property type="match status" value="1"/>
</dbReference>
<evidence type="ECO:0000256" key="1">
    <source>
        <dbReference type="ARBA" id="ARBA00004496"/>
    </source>
</evidence>
<dbReference type="PANTHER" id="PTHR43096">
    <property type="entry name" value="DNAJ HOMOLOG 1, MITOCHONDRIAL-RELATED"/>
    <property type="match status" value="1"/>
</dbReference>
<dbReference type="FunFam" id="2.60.260.20:FF:000004">
    <property type="entry name" value="Molecular chaperone DnaJ"/>
    <property type="match status" value="1"/>
</dbReference>
<keyword evidence="6 14" id="KW-0677">Repeat</keyword>
<accession>A0A8J8SHI2</accession>
<dbReference type="Gene3D" id="2.60.260.20">
    <property type="entry name" value="Urease metallochaperone UreE, N-terminal domain"/>
    <property type="match status" value="2"/>
</dbReference>
<evidence type="ECO:0000256" key="3">
    <source>
        <dbReference type="ARBA" id="ARBA00022490"/>
    </source>
</evidence>
<dbReference type="FunFam" id="2.10.230.10:FF:000002">
    <property type="entry name" value="Molecular chaperone DnaJ"/>
    <property type="match status" value="1"/>
</dbReference>
<gene>
    <name evidence="14 18" type="primary">dnaJ</name>
    <name evidence="18" type="ORF">HZI73_16940</name>
</gene>
<reference evidence="18" key="1">
    <citation type="submission" date="2020-07" db="EMBL/GenBank/DDBJ databases">
        <title>Vallitalea pronyensis genome.</title>
        <authorList>
            <person name="Postec A."/>
        </authorList>
    </citation>
    <scope>NUCLEOTIDE SEQUENCE</scope>
    <source>
        <strain evidence="18">FatNI3</strain>
    </source>
</reference>
<feature type="binding site" evidence="14">
    <location>
        <position position="210"/>
    </location>
    <ligand>
        <name>Zn(2+)</name>
        <dbReference type="ChEBI" id="CHEBI:29105"/>
        <label>1</label>
    </ligand>
</feature>
<feature type="binding site" evidence="14">
    <location>
        <position position="170"/>
    </location>
    <ligand>
        <name>Zn(2+)</name>
        <dbReference type="ChEBI" id="CHEBI:29105"/>
        <label>2</label>
    </ligand>
</feature>
<dbReference type="PROSITE" id="PS50076">
    <property type="entry name" value="DNAJ_2"/>
    <property type="match status" value="1"/>
</dbReference>
<comment type="similarity">
    <text evidence="12 14">Belongs to the DnaJ family.</text>
</comment>
<evidence type="ECO:0000256" key="10">
    <source>
        <dbReference type="ARBA" id="ARBA00023186"/>
    </source>
</evidence>
<keyword evidence="9 14" id="KW-0346">Stress response</keyword>
<dbReference type="PROSITE" id="PS00636">
    <property type="entry name" value="DNAJ_1"/>
    <property type="match status" value="1"/>
</dbReference>
<dbReference type="PANTHER" id="PTHR43096:SF48">
    <property type="entry name" value="CHAPERONE PROTEIN DNAJ"/>
    <property type="match status" value="1"/>
</dbReference>
<evidence type="ECO:0000256" key="2">
    <source>
        <dbReference type="ARBA" id="ARBA00011738"/>
    </source>
</evidence>
<evidence type="ECO:0000256" key="7">
    <source>
        <dbReference type="ARBA" id="ARBA00022771"/>
    </source>
</evidence>
<evidence type="ECO:0000256" key="5">
    <source>
        <dbReference type="ARBA" id="ARBA00022723"/>
    </source>
</evidence>
<comment type="function">
    <text evidence="11 14">Participates actively in the response to hyperosmotic and heat shock by preventing the aggregation of stress-denatured proteins and by disaggregating proteins, also in an autonomous, DnaK-independent fashion. Unfolded proteins bind initially to DnaJ; upon interaction with the DnaJ-bound protein, DnaK hydrolyzes its bound ATP, resulting in the formation of a stable complex. GrpE releases ADP from DnaK; ATP binding to DnaK triggers the release of the substrate protein, thus completing the reaction cycle. Several rounds of ATP-dependent interactions between DnaJ, DnaK and GrpE are required for fully efficient folding. Also involved, together with DnaK and GrpE, in the DNA replication of plasmids through activation of initiation proteins.</text>
</comment>
<comment type="subunit">
    <text evidence="2 14">Homodimer.</text>
</comment>
<dbReference type="Pfam" id="PF00226">
    <property type="entry name" value="DnaJ"/>
    <property type="match status" value="1"/>
</dbReference>
<evidence type="ECO:0000256" key="9">
    <source>
        <dbReference type="ARBA" id="ARBA00023016"/>
    </source>
</evidence>
<dbReference type="SUPFAM" id="SSF46565">
    <property type="entry name" value="Chaperone J-domain"/>
    <property type="match status" value="1"/>
</dbReference>
<feature type="binding site" evidence="14">
    <location>
        <position position="193"/>
    </location>
    <ligand>
        <name>Zn(2+)</name>
        <dbReference type="ChEBI" id="CHEBI:29105"/>
        <label>2</label>
    </ligand>
</feature>
<dbReference type="AlphaFoldDB" id="A0A8J8SHI2"/>
<dbReference type="Pfam" id="PF01556">
    <property type="entry name" value="DnaJ_C"/>
    <property type="match status" value="1"/>
</dbReference>
<dbReference type="InterPro" id="IPR002939">
    <property type="entry name" value="DnaJ_C"/>
</dbReference>
<evidence type="ECO:0000259" key="17">
    <source>
        <dbReference type="PROSITE" id="PS51188"/>
    </source>
</evidence>
<dbReference type="CDD" id="cd10747">
    <property type="entry name" value="DnaJ_C"/>
    <property type="match status" value="1"/>
</dbReference>
<dbReference type="InterPro" id="IPR036869">
    <property type="entry name" value="J_dom_sf"/>
</dbReference>
<dbReference type="InterPro" id="IPR001623">
    <property type="entry name" value="DnaJ_domain"/>
</dbReference>
<dbReference type="GO" id="GO:0006260">
    <property type="term" value="P:DNA replication"/>
    <property type="evidence" value="ECO:0007669"/>
    <property type="project" value="UniProtKB-KW"/>
</dbReference>
<feature type="binding site" evidence="14">
    <location>
        <position position="196"/>
    </location>
    <ligand>
        <name>Zn(2+)</name>
        <dbReference type="ChEBI" id="CHEBI:29105"/>
        <label>2</label>
    </ligand>
</feature>
<dbReference type="SUPFAM" id="SSF57938">
    <property type="entry name" value="DnaJ/Hsp40 cysteine-rich domain"/>
    <property type="match status" value="1"/>
</dbReference>
<keyword evidence="5 14" id="KW-0479">Metal-binding</keyword>
<keyword evidence="3 14" id="KW-0963">Cytoplasm</keyword>
<dbReference type="InterPro" id="IPR001305">
    <property type="entry name" value="HSP_DnaJ_Cys-rich_dom"/>
</dbReference>
<feature type="binding site" evidence="14">
    <location>
        <position position="207"/>
    </location>
    <ligand>
        <name>Zn(2+)</name>
        <dbReference type="ChEBI" id="CHEBI:29105"/>
        <label>1</label>
    </ligand>
</feature>
<dbReference type="InterPro" id="IPR018253">
    <property type="entry name" value="DnaJ_domain_CS"/>
</dbReference>
<feature type="zinc finger region" description="CR-type" evidence="15">
    <location>
        <begin position="137"/>
        <end position="219"/>
    </location>
</feature>
<comment type="domain">
    <text evidence="14">The J domain is necessary and sufficient to stimulate DnaK ATPase activity. Zinc center 1 plays an important role in the autonomous, DnaK-independent chaperone activity of DnaJ. Zinc center 2 is essential for interaction with DnaK and for DnaJ activity.</text>
</comment>
<keyword evidence="10 14" id="KW-0143">Chaperone</keyword>
<sequence length="382" mass="42032">MAEKRDYYEVLGLDRNATDADIKKAYRKLAKMYHPDMNPGDDSVEHKFKEATEAYEVLSDSAKRGQYDQFGHAAFQNGGGGAGFGGFDFSDVGDIFGDIFGDFFGGGGSRRRNPNAPTRGASLKTSVTLEFEEAVFGVEKEIELTTSESCEDCSGTGAKKGTHPETCSHCNGSGQVRYNQQTMFGNITSVKTCHTCNGTGKVIKEKCHACRGTGFVKKRKTISIKVPAGIDNGQSIRVTGKGEPGTNGGPRGDLLVTVYVKAHEFFERDGMDIFYTLPITYAQAVLGAELEVPTLDGKVSYEIKEGTQTHTRFRLKGKGVPSLRHNKSRGDQYVTVVVDVPKKLNDKQRQLLKDFADTFSDHAHLKEGKKKKWYDKVKDAFE</sequence>
<keyword evidence="8 14" id="KW-0862">Zinc</keyword>
<proteinExistence type="inferred from homology"/>
<evidence type="ECO:0000256" key="6">
    <source>
        <dbReference type="ARBA" id="ARBA00022737"/>
    </source>
</evidence>
<feature type="repeat" description="CXXCXGXG motif" evidence="14">
    <location>
        <begin position="193"/>
        <end position="200"/>
    </location>
</feature>
<dbReference type="CDD" id="cd06257">
    <property type="entry name" value="DnaJ"/>
    <property type="match status" value="1"/>
</dbReference>
<dbReference type="EMBL" id="CP058649">
    <property type="protein sequence ID" value="QUI23875.1"/>
    <property type="molecule type" value="Genomic_DNA"/>
</dbReference>
<evidence type="ECO:0000256" key="8">
    <source>
        <dbReference type="ARBA" id="ARBA00022833"/>
    </source>
</evidence>
<dbReference type="GO" id="GO:0042026">
    <property type="term" value="P:protein refolding"/>
    <property type="evidence" value="ECO:0007669"/>
    <property type="project" value="TreeGrafter"/>
</dbReference>
<feature type="domain" description="CR-type" evidence="17">
    <location>
        <begin position="137"/>
        <end position="219"/>
    </location>
</feature>
<feature type="binding site" evidence="14">
    <location>
        <position position="153"/>
    </location>
    <ligand>
        <name>Zn(2+)</name>
        <dbReference type="ChEBI" id="CHEBI:29105"/>
        <label>1</label>
    </ligand>
</feature>
<dbReference type="PROSITE" id="PS51188">
    <property type="entry name" value="ZF_CR"/>
    <property type="match status" value="1"/>
</dbReference>
<evidence type="ECO:0000313" key="18">
    <source>
        <dbReference type="EMBL" id="QUI23875.1"/>
    </source>
</evidence>
<dbReference type="SUPFAM" id="SSF49493">
    <property type="entry name" value="HSP40/DnaJ peptide-binding domain"/>
    <property type="match status" value="2"/>
</dbReference>
<dbReference type="InterPro" id="IPR012724">
    <property type="entry name" value="DnaJ"/>
</dbReference>
<dbReference type="PRINTS" id="PR00625">
    <property type="entry name" value="JDOMAIN"/>
</dbReference>
<dbReference type="GO" id="GO:0031072">
    <property type="term" value="F:heat shock protein binding"/>
    <property type="evidence" value="ECO:0007669"/>
    <property type="project" value="InterPro"/>
</dbReference>
<keyword evidence="19" id="KW-1185">Reference proteome</keyword>
<evidence type="ECO:0000256" key="13">
    <source>
        <dbReference type="ARBA" id="ARBA00067609"/>
    </source>
</evidence>
<dbReference type="InterPro" id="IPR008971">
    <property type="entry name" value="HSP40/DnaJ_pept-bd"/>
</dbReference>